<proteinExistence type="predicted"/>
<dbReference type="OrthoDB" id="9998495at2759"/>
<evidence type="ECO:0000259" key="1">
    <source>
        <dbReference type="Pfam" id="PF02627"/>
    </source>
</evidence>
<dbReference type="SUPFAM" id="SSF69118">
    <property type="entry name" value="AhpD-like"/>
    <property type="match status" value="1"/>
</dbReference>
<evidence type="ECO:0000313" key="2">
    <source>
        <dbReference type="EMBL" id="OCT53240.1"/>
    </source>
</evidence>
<feature type="domain" description="Carboxymuconolactone decarboxylase-like" evidence="1">
    <location>
        <begin position="44"/>
        <end position="113"/>
    </location>
</feature>
<dbReference type="eggNOG" id="ENOG502RZ3K">
    <property type="taxonomic scope" value="Eukaryota"/>
</dbReference>
<reference evidence="3" key="1">
    <citation type="submission" date="2015-07" db="EMBL/GenBank/DDBJ databases">
        <authorList>
            <person name="Teixeira M.M."/>
            <person name="Souza R.C."/>
            <person name="Almeida L.G."/>
            <person name="Vicente V.A."/>
            <person name="de Hoog S."/>
            <person name="Bocca A.L."/>
            <person name="de Almeida S.R."/>
            <person name="Vasconcelos A.T."/>
            <person name="Felipe M.S."/>
        </authorList>
    </citation>
    <scope>NUCLEOTIDE SEQUENCE [LARGE SCALE GENOMIC DNA]</scope>
    <source>
        <strain evidence="3">KSF</strain>
    </source>
</reference>
<comment type="caution">
    <text evidence="2">The sequence shown here is derived from an EMBL/GenBank/DDBJ whole genome shotgun (WGS) entry which is preliminary data.</text>
</comment>
<dbReference type="VEuPathDB" id="FungiDB:CLCR_10833"/>
<dbReference type="EMBL" id="LGRB01000008">
    <property type="protein sequence ID" value="OCT53240.1"/>
    <property type="molecule type" value="Genomic_DNA"/>
</dbReference>
<accession>A0A1C1CXV3</accession>
<evidence type="ECO:0000313" key="3">
    <source>
        <dbReference type="Proteomes" id="UP000094526"/>
    </source>
</evidence>
<dbReference type="Pfam" id="PF02627">
    <property type="entry name" value="CMD"/>
    <property type="match status" value="1"/>
</dbReference>
<dbReference type="InterPro" id="IPR029032">
    <property type="entry name" value="AhpD-like"/>
</dbReference>
<organism evidence="2 3">
    <name type="scientific">Cladophialophora carrionii</name>
    <dbReference type="NCBI Taxonomy" id="86049"/>
    <lineage>
        <taxon>Eukaryota</taxon>
        <taxon>Fungi</taxon>
        <taxon>Dikarya</taxon>
        <taxon>Ascomycota</taxon>
        <taxon>Pezizomycotina</taxon>
        <taxon>Eurotiomycetes</taxon>
        <taxon>Chaetothyriomycetidae</taxon>
        <taxon>Chaetothyriales</taxon>
        <taxon>Herpotrichiellaceae</taxon>
        <taxon>Cladophialophora</taxon>
    </lineage>
</organism>
<dbReference type="STRING" id="86049.A0A1C1CXV3"/>
<dbReference type="PANTHER" id="PTHR34846:SF11">
    <property type="entry name" value="4-CARBOXYMUCONOLACTONE DECARBOXYLASE FAMILY PROTEIN (AFU_ORTHOLOGUE AFUA_6G11590)"/>
    <property type="match status" value="1"/>
</dbReference>
<dbReference type="VEuPathDB" id="FungiDB:G647_00201"/>
<dbReference type="Proteomes" id="UP000094526">
    <property type="component" value="Unassembled WGS sequence"/>
</dbReference>
<dbReference type="Gene3D" id="1.20.1290.10">
    <property type="entry name" value="AhpD-like"/>
    <property type="match status" value="1"/>
</dbReference>
<dbReference type="GO" id="GO:0051920">
    <property type="term" value="F:peroxiredoxin activity"/>
    <property type="evidence" value="ECO:0007669"/>
    <property type="project" value="InterPro"/>
</dbReference>
<protein>
    <submittedName>
        <fullName evidence="2">4-carboxymuconolactone decarboxylase</fullName>
    </submittedName>
</protein>
<keyword evidence="3" id="KW-1185">Reference proteome</keyword>
<gene>
    <name evidence="2" type="ORF">CLCR_10833</name>
</gene>
<dbReference type="PANTHER" id="PTHR34846">
    <property type="entry name" value="4-CARBOXYMUCONOLACTONE DECARBOXYLASE FAMILY PROTEIN (AFU_ORTHOLOGUE AFUA_6G11590)"/>
    <property type="match status" value="1"/>
</dbReference>
<name>A0A1C1CXV3_9EURO</name>
<dbReference type="InterPro" id="IPR003779">
    <property type="entry name" value="CMD-like"/>
</dbReference>
<dbReference type="AlphaFoldDB" id="A0A1C1CXV3"/>
<sequence>MRLDYVPNPPTNLSAEDQEVLERVKARRGAMGLIPLDLTLLHAPKIADGWNALLGAVRTKNSLPDDIREIAICRPALINKAWFEWNAHAPILLKSAGFTEEKLAVVKQLRPTEKGALDDRQWAVLRYADAMTRDVSVPQSLFDEVKAQGFNEQEIVELTATVASYNLVSRFLVALDVGEQNDKAPDWASKL</sequence>